<dbReference type="Proteomes" id="UP000198972">
    <property type="component" value="Unassembled WGS sequence"/>
</dbReference>
<dbReference type="Pfam" id="PF08281">
    <property type="entry name" value="Sigma70_r4_2"/>
    <property type="match status" value="1"/>
</dbReference>
<keyword evidence="7" id="KW-1185">Reference proteome</keyword>
<dbReference type="GO" id="GO:0003677">
    <property type="term" value="F:DNA binding"/>
    <property type="evidence" value="ECO:0007669"/>
    <property type="project" value="UniProtKB-KW"/>
</dbReference>
<keyword evidence="2" id="KW-0731">Sigma factor</keyword>
<dbReference type="SUPFAM" id="SSF88659">
    <property type="entry name" value="Sigma3 and sigma4 domains of RNA polymerase sigma factors"/>
    <property type="match status" value="1"/>
</dbReference>
<dbReference type="NCBIfam" id="TIGR02937">
    <property type="entry name" value="sigma70-ECF"/>
    <property type="match status" value="1"/>
</dbReference>
<evidence type="ECO:0000256" key="1">
    <source>
        <dbReference type="ARBA" id="ARBA00023015"/>
    </source>
</evidence>
<name>A0A1G7KXQ4_9BACL</name>
<evidence type="ECO:0000259" key="5">
    <source>
        <dbReference type="Pfam" id="PF08281"/>
    </source>
</evidence>
<evidence type="ECO:0000256" key="2">
    <source>
        <dbReference type="ARBA" id="ARBA00023082"/>
    </source>
</evidence>
<feature type="domain" description="RNA polymerase sigma factor 70 region 4 type 2" evidence="5">
    <location>
        <begin position="51"/>
        <end position="103"/>
    </location>
</feature>
<accession>A0A1G7KXQ4</accession>
<dbReference type="GO" id="GO:0016987">
    <property type="term" value="F:sigma factor activity"/>
    <property type="evidence" value="ECO:0007669"/>
    <property type="project" value="UniProtKB-KW"/>
</dbReference>
<reference evidence="6 7" key="1">
    <citation type="submission" date="2016-10" db="EMBL/GenBank/DDBJ databases">
        <authorList>
            <person name="de Groot N.N."/>
        </authorList>
    </citation>
    <scope>NUCLEOTIDE SEQUENCE [LARGE SCALE GENOMIC DNA]</scope>
    <source>
        <strain evidence="6 7">DSM 28129</strain>
    </source>
</reference>
<evidence type="ECO:0000313" key="7">
    <source>
        <dbReference type="Proteomes" id="UP000198972"/>
    </source>
</evidence>
<dbReference type="PANTHER" id="PTHR43133:SF8">
    <property type="entry name" value="RNA POLYMERASE SIGMA FACTOR HI_1459-RELATED"/>
    <property type="match status" value="1"/>
</dbReference>
<proteinExistence type="predicted"/>
<dbReference type="InterPro" id="IPR013249">
    <property type="entry name" value="RNA_pol_sigma70_r4_t2"/>
</dbReference>
<evidence type="ECO:0000256" key="3">
    <source>
        <dbReference type="ARBA" id="ARBA00023125"/>
    </source>
</evidence>
<dbReference type="InterPro" id="IPR013324">
    <property type="entry name" value="RNA_pol_sigma_r3/r4-like"/>
</dbReference>
<evidence type="ECO:0000313" key="6">
    <source>
        <dbReference type="EMBL" id="SDF41864.1"/>
    </source>
</evidence>
<dbReference type="PANTHER" id="PTHR43133">
    <property type="entry name" value="RNA POLYMERASE ECF-TYPE SIGMA FACTO"/>
    <property type="match status" value="1"/>
</dbReference>
<keyword evidence="4" id="KW-0804">Transcription</keyword>
<dbReference type="EMBL" id="FNBG01000010">
    <property type="protein sequence ID" value="SDF41864.1"/>
    <property type="molecule type" value="Genomic_DNA"/>
</dbReference>
<dbReference type="InterPro" id="IPR039425">
    <property type="entry name" value="RNA_pol_sigma-70-like"/>
</dbReference>
<evidence type="ECO:0000256" key="4">
    <source>
        <dbReference type="ARBA" id="ARBA00023163"/>
    </source>
</evidence>
<keyword evidence="3" id="KW-0238">DNA-binding</keyword>
<dbReference type="InterPro" id="IPR014284">
    <property type="entry name" value="RNA_pol_sigma-70_dom"/>
</dbReference>
<keyword evidence="1" id="KW-0805">Transcription regulation</keyword>
<dbReference type="InterPro" id="IPR036388">
    <property type="entry name" value="WH-like_DNA-bd_sf"/>
</dbReference>
<dbReference type="AlphaFoldDB" id="A0A1G7KXQ4"/>
<sequence length="113" mass="13477">MTRIALNKAIDLKRKKDRRREEQWDPIDVDLQVIDEKPEVVQGIIDIEQSEELRNKIAAMPPGHKIIVSSFYLKGKSYEEIASELNVTVKTVESKLYRARAWMREHWKEEEWR</sequence>
<protein>
    <submittedName>
        <fullName evidence="6">RNA polymerase sigma factor, sigma-70 family</fullName>
    </submittedName>
</protein>
<dbReference type="GO" id="GO:0006352">
    <property type="term" value="P:DNA-templated transcription initiation"/>
    <property type="evidence" value="ECO:0007669"/>
    <property type="project" value="InterPro"/>
</dbReference>
<gene>
    <name evidence="6" type="ORF">SAMN04488542_110117</name>
</gene>
<dbReference type="CDD" id="cd06171">
    <property type="entry name" value="Sigma70_r4"/>
    <property type="match status" value="1"/>
</dbReference>
<dbReference type="Gene3D" id="1.10.10.10">
    <property type="entry name" value="Winged helix-like DNA-binding domain superfamily/Winged helix DNA-binding domain"/>
    <property type="match status" value="1"/>
</dbReference>
<dbReference type="STRING" id="670482.SAMN04488542_110117"/>
<organism evidence="6 7">
    <name type="scientific">Fontibacillus panacisegetis</name>
    <dbReference type="NCBI Taxonomy" id="670482"/>
    <lineage>
        <taxon>Bacteria</taxon>
        <taxon>Bacillati</taxon>
        <taxon>Bacillota</taxon>
        <taxon>Bacilli</taxon>
        <taxon>Bacillales</taxon>
        <taxon>Paenibacillaceae</taxon>
        <taxon>Fontibacillus</taxon>
    </lineage>
</organism>